<dbReference type="Pfam" id="PF00271">
    <property type="entry name" value="Helicase_C"/>
    <property type="match status" value="1"/>
</dbReference>
<organism evidence="8 9">
    <name type="scientific">Gordonia paraffinivorans</name>
    <dbReference type="NCBI Taxonomy" id="175628"/>
    <lineage>
        <taxon>Bacteria</taxon>
        <taxon>Bacillati</taxon>
        <taxon>Actinomycetota</taxon>
        <taxon>Actinomycetes</taxon>
        <taxon>Mycobacteriales</taxon>
        <taxon>Gordoniaceae</taxon>
        <taxon>Gordonia</taxon>
    </lineage>
</organism>
<dbReference type="SUPFAM" id="SSF52540">
    <property type="entry name" value="P-loop containing nucleoside triphosphate hydrolases"/>
    <property type="match status" value="1"/>
</dbReference>
<keyword evidence="1" id="KW-0547">Nucleotide-binding</keyword>
<dbReference type="InterPro" id="IPR006935">
    <property type="entry name" value="Helicase/UvrB_N"/>
</dbReference>
<dbReference type="GO" id="GO:0004386">
    <property type="term" value="F:helicase activity"/>
    <property type="evidence" value="ECO:0007669"/>
    <property type="project" value="UniProtKB-KW"/>
</dbReference>
<dbReference type="InterPro" id="IPR013324">
    <property type="entry name" value="RNA_pol_sigma_r3/r4-like"/>
</dbReference>
<protein>
    <submittedName>
        <fullName evidence="8">Excinuclease ABC subunit B</fullName>
    </submittedName>
</protein>
<comment type="caution">
    <text evidence="8">The sequence shown here is derived from an EMBL/GenBank/DDBJ whole genome shotgun (WGS) entry which is preliminary data.</text>
</comment>
<name>A0ABD7UYY1_9ACTN</name>
<dbReference type="PANTHER" id="PTHR11274">
    <property type="entry name" value="RAD25/XP-B DNA REPAIR HELICASE"/>
    <property type="match status" value="1"/>
</dbReference>
<dbReference type="Gene3D" id="3.40.50.300">
    <property type="entry name" value="P-loop containing nucleotide triphosphate hydrolases"/>
    <property type="match status" value="2"/>
</dbReference>
<dbReference type="Proteomes" id="UP000360750">
    <property type="component" value="Unassembled WGS sequence"/>
</dbReference>
<evidence type="ECO:0000256" key="1">
    <source>
        <dbReference type="ARBA" id="ARBA00022741"/>
    </source>
</evidence>
<dbReference type="PANTHER" id="PTHR11274:SF0">
    <property type="entry name" value="GENERAL TRANSCRIPTION AND DNA REPAIR FACTOR IIH HELICASE SUBUNIT XPB"/>
    <property type="match status" value="1"/>
</dbReference>
<feature type="domain" description="Helicase C-terminal" evidence="7">
    <location>
        <begin position="270"/>
        <end position="431"/>
    </location>
</feature>
<dbReference type="EMBL" id="CAACYD010000005">
    <property type="protein sequence ID" value="VFA81751.1"/>
    <property type="molecule type" value="Genomic_DNA"/>
</dbReference>
<dbReference type="CDD" id="cd17926">
    <property type="entry name" value="DEXHc_RE"/>
    <property type="match status" value="1"/>
</dbReference>
<dbReference type="InterPro" id="IPR027417">
    <property type="entry name" value="P-loop_NTPase"/>
</dbReference>
<evidence type="ECO:0000313" key="8">
    <source>
        <dbReference type="EMBL" id="VFA81751.1"/>
    </source>
</evidence>
<dbReference type="SMART" id="SM00490">
    <property type="entry name" value="HELICc"/>
    <property type="match status" value="1"/>
</dbReference>
<dbReference type="AlphaFoldDB" id="A0ABD7UYY1"/>
<feature type="compositionally biased region" description="Polar residues" evidence="5">
    <location>
        <begin position="592"/>
        <end position="606"/>
    </location>
</feature>
<sequence length="735" mass="80244">MKPLREWQKEALDKWRALGRRGVIEAVTGSGKTEVGIAATLEAVADGQKVLVVVPSRDLLRQWYERLLAASTTLRVGRRGDGIQDSFRHFDVLVSTVQSAVMPAAERPPAGALIVADEVHRYAAESFAKVLSESFDARLGLTATLERSDDGIEQVLKPFFENVIEGCTYQRGYADGILAPVNLALVPVPFSPKERARYENLDEVARAERSNLITKYGCRAEPFGSFLQDVQLLAKDEFGGDSSVWSARKYLKAFSERRDLLATISGKEEALADIAPGLERSNRSLVFAETKAAAARAAEVLLQAGVAAAPYTSDLNRNDRIALLQTFKDGRLTTLAAPRVLDEGVDVPEADVGIVLAASRTRRQMIQRMGRVIRPKADGRAAVFIIFYAEGSSEDPEKGAHGTFLDELADIAQTVEKVEVHSVPALLEAWLPPTDGAGRTMTEIERGMAVNAANQVAKHAAAVQRVSAHIRGVVADTMRLSRPGALDDVLAALVDLDPDEAEILIYRFGLNGEEPLDHDSIAARLGKTSDEVIQIGDNALEKLHLPHVGEPVRRAVQNKVDNDDRANQHDARLEQRQNDADELRHGSDIGEHTTTPKTPKIQQSPVTWPKPGPVELMRQQRVGPRKISLPTKGSGTGSQHVQYSNPANKVAIHMECDGGFIPSAVIDIGDWSVILDEPVAGRRRFEDPSEAAVALLQFYGFADDEEVDGWTLWKIKDTGHPIDKLRRSSVGSANA</sequence>
<feature type="region of interest" description="Disordered" evidence="5">
    <location>
        <begin position="559"/>
        <end position="613"/>
    </location>
</feature>
<dbReference type="GeneID" id="60748738"/>
<proteinExistence type="predicted"/>
<dbReference type="Pfam" id="PF04851">
    <property type="entry name" value="ResIII"/>
    <property type="match status" value="1"/>
</dbReference>
<dbReference type="SMART" id="SM00487">
    <property type="entry name" value="DEXDc"/>
    <property type="match status" value="1"/>
</dbReference>
<dbReference type="PROSITE" id="PS51194">
    <property type="entry name" value="HELICASE_CTER"/>
    <property type="match status" value="1"/>
</dbReference>
<evidence type="ECO:0000259" key="6">
    <source>
        <dbReference type="PROSITE" id="PS51192"/>
    </source>
</evidence>
<evidence type="ECO:0000256" key="4">
    <source>
        <dbReference type="ARBA" id="ARBA00022840"/>
    </source>
</evidence>
<evidence type="ECO:0000256" key="5">
    <source>
        <dbReference type="SAM" id="MobiDB-lite"/>
    </source>
</evidence>
<dbReference type="Gene3D" id="1.10.10.10">
    <property type="entry name" value="Winged helix-like DNA-binding domain superfamily/Winged helix DNA-binding domain"/>
    <property type="match status" value="1"/>
</dbReference>
<dbReference type="InterPro" id="IPR036388">
    <property type="entry name" value="WH-like_DNA-bd_sf"/>
</dbReference>
<feature type="domain" description="Helicase ATP-binding" evidence="6">
    <location>
        <begin position="13"/>
        <end position="163"/>
    </location>
</feature>
<keyword evidence="4" id="KW-0067">ATP-binding</keyword>
<dbReference type="PROSITE" id="PS51192">
    <property type="entry name" value="HELICASE_ATP_BIND_1"/>
    <property type="match status" value="1"/>
</dbReference>
<dbReference type="InterPro" id="IPR007630">
    <property type="entry name" value="RNA_pol_sigma70_r4"/>
</dbReference>
<dbReference type="InterPro" id="IPR050615">
    <property type="entry name" value="ATP-dep_DNA_Helicase"/>
</dbReference>
<gene>
    <name evidence="8" type="primary">uvrB_2</name>
    <name evidence="8" type="ORF">NCTC8139_00694</name>
</gene>
<keyword evidence="3" id="KW-0347">Helicase</keyword>
<feature type="compositionally biased region" description="Basic and acidic residues" evidence="5">
    <location>
        <begin position="560"/>
        <end position="591"/>
    </location>
</feature>
<keyword evidence="2" id="KW-0378">Hydrolase</keyword>
<dbReference type="SUPFAM" id="SSF88659">
    <property type="entry name" value="Sigma3 and sigma4 domains of RNA polymerase sigma factors"/>
    <property type="match status" value="1"/>
</dbReference>
<accession>A0ABD7UYY1</accession>
<reference evidence="8 9" key="1">
    <citation type="submission" date="2019-02" db="EMBL/GenBank/DDBJ databases">
        <authorList>
            <consortium name="Pathogen Informatics"/>
        </authorList>
    </citation>
    <scope>NUCLEOTIDE SEQUENCE [LARGE SCALE GENOMIC DNA]</scope>
    <source>
        <strain evidence="8 9">3012STDY6756503</strain>
    </source>
</reference>
<dbReference type="GO" id="GO:0016787">
    <property type="term" value="F:hydrolase activity"/>
    <property type="evidence" value="ECO:0007669"/>
    <property type="project" value="UniProtKB-KW"/>
</dbReference>
<dbReference type="Pfam" id="PF04545">
    <property type="entry name" value="Sigma70_r4"/>
    <property type="match status" value="1"/>
</dbReference>
<evidence type="ECO:0000256" key="3">
    <source>
        <dbReference type="ARBA" id="ARBA00022806"/>
    </source>
</evidence>
<dbReference type="GO" id="GO:0005524">
    <property type="term" value="F:ATP binding"/>
    <property type="evidence" value="ECO:0007669"/>
    <property type="project" value="UniProtKB-KW"/>
</dbReference>
<evidence type="ECO:0000256" key="2">
    <source>
        <dbReference type="ARBA" id="ARBA00022801"/>
    </source>
</evidence>
<dbReference type="InterPro" id="IPR001650">
    <property type="entry name" value="Helicase_C-like"/>
</dbReference>
<evidence type="ECO:0000259" key="7">
    <source>
        <dbReference type="PROSITE" id="PS51194"/>
    </source>
</evidence>
<dbReference type="InterPro" id="IPR014001">
    <property type="entry name" value="Helicase_ATP-bd"/>
</dbReference>
<dbReference type="RefSeq" id="WP_244941104.1">
    <property type="nucleotide sequence ID" value="NZ_CAACYD010000005.1"/>
</dbReference>
<evidence type="ECO:0000313" key="9">
    <source>
        <dbReference type="Proteomes" id="UP000360750"/>
    </source>
</evidence>